<name>A0ABQ2EPP4_9DEIO</name>
<accession>A0ABQ2EPP4</accession>
<evidence type="ECO:0000256" key="4">
    <source>
        <dbReference type="ARBA" id="ARBA00023239"/>
    </source>
</evidence>
<dbReference type="Proteomes" id="UP000647587">
    <property type="component" value="Unassembled WGS sequence"/>
</dbReference>
<sequence length="108" mass="12497">MSYHPYDPRMAYDPKRKLTDGDVQERKPDGWWGDEGKLFRDFAFETYQAGLDFVVKVAALAEQRGHHPDLHLKYRRVRVTFFTHDAGGVTMLDLDGAQAVNDLLNEDR</sequence>
<comment type="similarity">
    <text evidence="2">Belongs to the pterin-4-alpha-carbinolamine dehydratase family.</text>
</comment>
<dbReference type="PANTHER" id="PTHR12599">
    <property type="entry name" value="PTERIN-4-ALPHA-CARBINOLAMINE DEHYDRATASE"/>
    <property type="match status" value="1"/>
</dbReference>
<protein>
    <recommendedName>
        <fullName evidence="3">4a-hydroxytetrahydrobiopterin dehydratase</fullName>
        <ecNumber evidence="3">4.2.1.96</ecNumber>
    </recommendedName>
</protein>
<organism evidence="5 6">
    <name type="scientific">Deinococcus malanensis</name>
    <dbReference type="NCBI Taxonomy" id="1706855"/>
    <lineage>
        <taxon>Bacteria</taxon>
        <taxon>Thermotogati</taxon>
        <taxon>Deinococcota</taxon>
        <taxon>Deinococci</taxon>
        <taxon>Deinococcales</taxon>
        <taxon>Deinococcaceae</taxon>
        <taxon>Deinococcus</taxon>
    </lineage>
</organism>
<dbReference type="SUPFAM" id="SSF55248">
    <property type="entry name" value="PCD-like"/>
    <property type="match status" value="1"/>
</dbReference>
<evidence type="ECO:0000313" key="5">
    <source>
        <dbReference type="EMBL" id="GGK16581.1"/>
    </source>
</evidence>
<dbReference type="PANTHER" id="PTHR12599:SF0">
    <property type="entry name" value="PTERIN-4-ALPHA-CARBINOLAMINE DEHYDRATASE"/>
    <property type="match status" value="1"/>
</dbReference>
<comment type="caution">
    <text evidence="5">The sequence shown here is derived from an EMBL/GenBank/DDBJ whole genome shotgun (WGS) entry which is preliminary data.</text>
</comment>
<gene>
    <name evidence="5" type="ORF">GCM10008955_07470</name>
</gene>
<proteinExistence type="inferred from homology"/>
<evidence type="ECO:0000256" key="1">
    <source>
        <dbReference type="ARBA" id="ARBA00001554"/>
    </source>
</evidence>
<reference evidence="6" key="1">
    <citation type="journal article" date="2019" name="Int. J. Syst. Evol. Microbiol.">
        <title>The Global Catalogue of Microorganisms (GCM) 10K type strain sequencing project: providing services to taxonomists for standard genome sequencing and annotation.</title>
        <authorList>
            <consortium name="The Broad Institute Genomics Platform"/>
            <consortium name="The Broad Institute Genome Sequencing Center for Infectious Disease"/>
            <person name="Wu L."/>
            <person name="Ma J."/>
        </authorList>
    </citation>
    <scope>NUCLEOTIDE SEQUENCE [LARGE SCALE GENOMIC DNA]</scope>
    <source>
        <strain evidence="6">JCM 30331</strain>
    </source>
</reference>
<dbReference type="RefSeq" id="WP_189004675.1">
    <property type="nucleotide sequence ID" value="NZ_BMPP01000002.1"/>
</dbReference>
<dbReference type="Pfam" id="PF01329">
    <property type="entry name" value="Pterin_4a"/>
    <property type="match status" value="1"/>
</dbReference>
<dbReference type="CDD" id="cd00488">
    <property type="entry name" value="PCD_DCoH"/>
    <property type="match status" value="1"/>
</dbReference>
<evidence type="ECO:0000256" key="2">
    <source>
        <dbReference type="ARBA" id="ARBA00006472"/>
    </source>
</evidence>
<dbReference type="InterPro" id="IPR036428">
    <property type="entry name" value="PCD_sf"/>
</dbReference>
<dbReference type="InterPro" id="IPR001533">
    <property type="entry name" value="Pterin_deHydtase"/>
</dbReference>
<evidence type="ECO:0000313" key="6">
    <source>
        <dbReference type="Proteomes" id="UP000647587"/>
    </source>
</evidence>
<dbReference type="NCBIfam" id="NF002017">
    <property type="entry name" value="PRK00823.1-2"/>
    <property type="match status" value="1"/>
</dbReference>
<dbReference type="EC" id="4.2.1.96" evidence="3"/>
<dbReference type="EMBL" id="BMPP01000002">
    <property type="protein sequence ID" value="GGK16581.1"/>
    <property type="molecule type" value="Genomic_DNA"/>
</dbReference>
<comment type="catalytic activity">
    <reaction evidence="1">
        <text>(4aS,6R)-4a-hydroxy-L-erythro-5,6,7,8-tetrahydrobiopterin = (6R)-L-erythro-6,7-dihydrobiopterin + H2O</text>
        <dbReference type="Rhea" id="RHEA:11920"/>
        <dbReference type="ChEBI" id="CHEBI:15377"/>
        <dbReference type="ChEBI" id="CHEBI:15642"/>
        <dbReference type="ChEBI" id="CHEBI:43120"/>
        <dbReference type="EC" id="4.2.1.96"/>
    </reaction>
</comment>
<evidence type="ECO:0000256" key="3">
    <source>
        <dbReference type="ARBA" id="ARBA00013252"/>
    </source>
</evidence>
<dbReference type="Gene3D" id="3.30.1360.20">
    <property type="entry name" value="Transcriptional coactivator/pterin dehydratase"/>
    <property type="match status" value="1"/>
</dbReference>
<keyword evidence="4" id="KW-0456">Lyase</keyword>
<keyword evidence="6" id="KW-1185">Reference proteome</keyword>